<evidence type="ECO:0000259" key="1">
    <source>
        <dbReference type="Pfam" id="PF18602"/>
    </source>
</evidence>
<gene>
    <name evidence="2" type="ORF">TM448A01627_0001</name>
    <name evidence="3" type="ORF">TM448B01789_0013</name>
</gene>
<feature type="domain" description="Rap1a immunity protein" evidence="1">
    <location>
        <begin position="44"/>
        <end position="131"/>
    </location>
</feature>
<reference evidence="2" key="1">
    <citation type="submission" date="2020-03" db="EMBL/GenBank/DDBJ databases">
        <title>The deep terrestrial virosphere.</title>
        <authorList>
            <person name="Holmfeldt K."/>
            <person name="Nilsson E."/>
            <person name="Simone D."/>
            <person name="Lopez-Fernandez M."/>
            <person name="Wu X."/>
            <person name="de Brujin I."/>
            <person name="Lundin D."/>
            <person name="Andersson A."/>
            <person name="Bertilsson S."/>
            <person name="Dopson M."/>
        </authorList>
    </citation>
    <scope>NUCLEOTIDE SEQUENCE</scope>
    <source>
        <strain evidence="2">TM448A01627</strain>
        <strain evidence="3">TM448B01789</strain>
    </source>
</reference>
<accession>A0A6H1ZQG0</accession>
<dbReference type="Pfam" id="PF18602">
    <property type="entry name" value="Rap1a"/>
    <property type="match status" value="1"/>
</dbReference>
<name>A0A6H1ZQG0_9ZZZZ</name>
<evidence type="ECO:0000313" key="3">
    <source>
        <dbReference type="EMBL" id="QJI00015.1"/>
    </source>
</evidence>
<protein>
    <recommendedName>
        <fullName evidence="1">Rap1a immunity protein domain-containing protein</fullName>
    </recommendedName>
</protein>
<sequence length="152" mass="16297">MWAEELNRKKLEGKFMLTIDRIAFAAALIAVAVPTSAQRSDQDTGNDLLARCEGDLMSVTGGSCMGQVIGAMNAIGFAQALGGPDLICRPARTTNGQAIDVVRKWLRENPGRRHLESTVVIVLALSETWPCGSGPLQIDPQSGQIKRPPLAE</sequence>
<evidence type="ECO:0000313" key="2">
    <source>
        <dbReference type="EMBL" id="QJA50166.1"/>
    </source>
</evidence>
<dbReference type="InterPro" id="IPR041238">
    <property type="entry name" value="Rap1a"/>
</dbReference>
<dbReference type="AlphaFoldDB" id="A0A6H1ZQG0"/>
<dbReference type="EMBL" id="MT144822">
    <property type="protein sequence ID" value="QJI00015.1"/>
    <property type="molecule type" value="Genomic_DNA"/>
</dbReference>
<organism evidence="2">
    <name type="scientific">viral metagenome</name>
    <dbReference type="NCBI Taxonomy" id="1070528"/>
    <lineage>
        <taxon>unclassified sequences</taxon>
        <taxon>metagenomes</taxon>
        <taxon>organismal metagenomes</taxon>
    </lineage>
</organism>
<proteinExistence type="predicted"/>
<dbReference type="EMBL" id="MT144178">
    <property type="protein sequence ID" value="QJA50166.1"/>
    <property type="molecule type" value="Genomic_DNA"/>
</dbReference>